<evidence type="ECO:0000256" key="1">
    <source>
        <dbReference type="SAM" id="Phobius"/>
    </source>
</evidence>
<accession>A0A226CVS6</accession>
<comment type="caution">
    <text evidence="2">The sequence shown here is derived from an EMBL/GenBank/DDBJ whole genome shotgun (WGS) entry which is preliminary data.</text>
</comment>
<dbReference type="AlphaFoldDB" id="A0A226CVS6"/>
<keyword evidence="1" id="KW-1133">Transmembrane helix</keyword>
<evidence type="ECO:0000313" key="2">
    <source>
        <dbReference type="EMBL" id="OXA37492.1"/>
    </source>
</evidence>
<name>A0A226CVS6_FOLCA</name>
<feature type="transmembrane region" description="Helical" evidence="1">
    <location>
        <begin position="126"/>
        <end position="143"/>
    </location>
</feature>
<dbReference type="EMBL" id="LNIX01000056">
    <property type="protein sequence ID" value="OXA37492.1"/>
    <property type="molecule type" value="Genomic_DNA"/>
</dbReference>
<proteinExistence type="predicted"/>
<evidence type="ECO:0000313" key="3">
    <source>
        <dbReference type="Proteomes" id="UP000198287"/>
    </source>
</evidence>
<protein>
    <submittedName>
        <fullName evidence="2">Uncharacterized protein</fullName>
    </submittedName>
</protein>
<feature type="transmembrane region" description="Helical" evidence="1">
    <location>
        <begin position="100"/>
        <end position="120"/>
    </location>
</feature>
<gene>
    <name evidence="2" type="ORF">Fcan01_27746</name>
</gene>
<keyword evidence="1" id="KW-0472">Membrane</keyword>
<organism evidence="2 3">
    <name type="scientific">Folsomia candida</name>
    <name type="common">Springtail</name>
    <dbReference type="NCBI Taxonomy" id="158441"/>
    <lineage>
        <taxon>Eukaryota</taxon>
        <taxon>Metazoa</taxon>
        <taxon>Ecdysozoa</taxon>
        <taxon>Arthropoda</taxon>
        <taxon>Hexapoda</taxon>
        <taxon>Collembola</taxon>
        <taxon>Entomobryomorpha</taxon>
        <taxon>Isotomoidea</taxon>
        <taxon>Isotomidae</taxon>
        <taxon>Proisotominae</taxon>
        <taxon>Folsomia</taxon>
    </lineage>
</organism>
<reference evidence="2 3" key="1">
    <citation type="submission" date="2015-12" db="EMBL/GenBank/DDBJ databases">
        <title>The genome of Folsomia candida.</title>
        <authorList>
            <person name="Faddeeva A."/>
            <person name="Derks M.F."/>
            <person name="Anvar Y."/>
            <person name="Smit S."/>
            <person name="Van Straalen N."/>
            <person name="Roelofs D."/>
        </authorList>
    </citation>
    <scope>NUCLEOTIDE SEQUENCE [LARGE SCALE GENOMIC DNA]</scope>
    <source>
        <strain evidence="2 3">VU population</strain>
        <tissue evidence="2">Whole body</tissue>
    </source>
</reference>
<keyword evidence="1" id="KW-0812">Transmembrane</keyword>
<sequence length="160" mass="17933">MEFRHTCNFGSPHRTRTAPLHILIRPHRTSHRTLCGAVRGCPVEMGKLSCEKLPGCSFAAGVCTPISPSSPPVPQAPSGVFPPDLLAEYPFLRHVVQIDWPLLCVRLVLGFGCLFLLMVLRKAHKLLGLLLECVCLYLSNILLRWKSRLLRNRNSLELDN</sequence>
<keyword evidence="3" id="KW-1185">Reference proteome</keyword>
<dbReference type="Proteomes" id="UP000198287">
    <property type="component" value="Unassembled WGS sequence"/>
</dbReference>